<keyword evidence="2" id="KW-1185">Reference proteome</keyword>
<comment type="caution">
    <text evidence="1">The sequence shown here is derived from an EMBL/GenBank/DDBJ whole genome shotgun (WGS) entry which is preliminary data.</text>
</comment>
<evidence type="ECO:0008006" key="3">
    <source>
        <dbReference type="Google" id="ProtNLM"/>
    </source>
</evidence>
<accession>A0ABP1EW10</accession>
<evidence type="ECO:0000313" key="1">
    <source>
        <dbReference type="EMBL" id="CAL2101632.1"/>
    </source>
</evidence>
<dbReference type="SUPFAM" id="SSF54909">
    <property type="entry name" value="Dimeric alpha+beta barrel"/>
    <property type="match status" value="1"/>
</dbReference>
<sequence length="147" mass="17482">MKMVSSKYFIKASTLRMLRFFLKKNLRNLLLVLVCIGCFSCQQNKETMKKPYVIEVTTFQYKNTIDKNDYWEEDAKVEERYTSNQKGFIRRESGFSEENNEVVVVVYWETNEDAEKSMQKFMKDTSVAKFANMINPTTLIMKRYTVK</sequence>
<reference evidence="1 2" key="1">
    <citation type="submission" date="2024-05" db="EMBL/GenBank/DDBJ databases">
        <authorList>
            <person name="Duchaud E."/>
        </authorList>
    </citation>
    <scope>NUCLEOTIDE SEQUENCE [LARGE SCALE GENOMIC DNA]</scope>
    <source>
        <strain evidence="1">Ena-SAMPLE-TAB-13-05-2024-13:56:06:370-140308</strain>
    </source>
</reference>
<protein>
    <recommendedName>
        <fullName evidence="3">ABM domain-containing protein</fullName>
    </recommendedName>
</protein>
<proteinExistence type="predicted"/>
<name>A0ABP1EW10_9FLAO</name>
<gene>
    <name evidence="1" type="ORF">T190423A01A_10195</name>
</gene>
<organism evidence="1 2">
    <name type="scientific">Tenacibaculum polynesiense</name>
    <dbReference type="NCBI Taxonomy" id="3137857"/>
    <lineage>
        <taxon>Bacteria</taxon>
        <taxon>Pseudomonadati</taxon>
        <taxon>Bacteroidota</taxon>
        <taxon>Flavobacteriia</taxon>
        <taxon>Flavobacteriales</taxon>
        <taxon>Flavobacteriaceae</taxon>
        <taxon>Tenacibaculum</taxon>
    </lineage>
</organism>
<dbReference type="Proteomes" id="UP001497527">
    <property type="component" value="Unassembled WGS sequence"/>
</dbReference>
<evidence type="ECO:0000313" key="2">
    <source>
        <dbReference type="Proteomes" id="UP001497527"/>
    </source>
</evidence>
<dbReference type="Gene3D" id="3.30.70.100">
    <property type="match status" value="1"/>
</dbReference>
<dbReference type="EMBL" id="CAXJIO010000010">
    <property type="protein sequence ID" value="CAL2101632.1"/>
    <property type="molecule type" value="Genomic_DNA"/>
</dbReference>
<dbReference type="InterPro" id="IPR011008">
    <property type="entry name" value="Dimeric_a/b-barrel"/>
</dbReference>